<evidence type="ECO:0000259" key="1">
    <source>
        <dbReference type="Pfam" id="PF06250"/>
    </source>
</evidence>
<dbReference type="InterPro" id="IPR053148">
    <property type="entry name" value="PD-DEXK-like_domain"/>
</dbReference>
<dbReference type="AlphaFoldDB" id="A0A5J4P8Q1"/>
<comment type="caution">
    <text evidence="2">The sequence shown here is derived from an EMBL/GenBank/DDBJ whole genome shotgun (WGS) entry which is preliminary data.</text>
</comment>
<dbReference type="InterPro" id="IPR009362">
    <property type="entry name" value="YhcG_C"/>
</dbReference>
<protein>
    <recommendedName>
        <fullName evidence="1">YhcG PDDEXK nuclease domain-containing protein</fullName>
    </recommendedName>
</protein>
<reference evidence="2" key="1">
    <citation type="submission" date="2019-03" db="EMBL/GenBank/DDBJ databases">
        <title>Single cell metagenomics reveals metabolic interactions within the superorganism composed of flagellate Streblomastix strix and complex community of Bacteroidetes bacteria on its surface.</title>
        <authorList>
            <person name="Treitli S.C."/>
            <person name="Kolisko M."/>
            <person name="Husnik F."/>
            <person name="Keeling P."/>
            <person name="Hampl V."/>
        </authorList>
    </citation>
    <scope>NUCLEOTIDE SEQUENCE</scope>
    <source>
        <strain evidence="2">STM</strain>
    </source>
</reference>
<dbReference type="EMBL" id="SNRY01010723">
    <property type="protein sequence ID" value="KAA6305408.1"/>
    <property type="molecule type" value="Genomic_DNA"/>
</dbReference>
<dbReference type="PANTHER" id="PTHR30547:SF0">
    <property type="entry name" value="BLR8175 PROTEIN"/>
    <property type="match status" value="1"/>
</dbReference>
<feature type="domain" description="YhcG PDDEXK nuclease" evidence="1">
    <location>
        <begin position="1"/>
        <end position="64"/>
    </location>
</feature>
<organism evidence="2">
    <name type="scientific">termite gut metagenome</name>
    <dbReference type="NCBI Taxonomy" id="433724"/>
    <lineage>
        <taxon>unclassified sequences</taxon>
        <taxon>metagenomes</taxon>
        <taxon>organismal metagenomes</taxon>
    </lineage>
</organism>
<dbReference type="PANTHER" id="PTHR30547">
    <property type="entry name" value="UNCHARACTERIZED PROTEIN YHCG-RELATED"/>
    <property type="match status" value="1"/>
</dbReference>
<name>A0A5J4P8Q1_9ZZZZ</name>
<evidence type="ECO:0000313" key="2">
    <source>
        <dbReference type="EMBL" id="KAA6305408.1"/>
    </source>
</evidence>
<accession>A0A5J4P8Q1</accession>
<gene>
    <name evidence="2" type="ORF">EZS27_042939</name>
</gene>
<dbReference type="Pfam" id="PF06250">
    <property type="entry name" value="YhcG_C"/>
    <property type="match status" value="1"/>
</dbReference>
<feature type="non-terminal residue" evidence="2">
    <location>
        <position position="1"/>
    </location>
</feature>
<proteinExistence type="predicted"/>
<sequence>NFYINVVDDRLRGEHDNKTIGLLLCRGKDEIMAQYALEGYNQPIGVSDYQLSKAIPEELKSTLPSIEEVEQELSHLLEHEGATNGNQ</sequence>